<organism evidence="1 2">
    <name type="scientific">Nocardia huaxiensis</name>
    <dbReference type="NCBI Taxonomy" id="2755382"/>
    <lineage>
        <taxon>Bacteria</taxon>
        <taxon>Bacillati</taxon>
        <taxon>Actinomycetota</taxon>
        <taxon>Actinomycetes</taxon>
        <taxon>Mycobacteriales</taxon>
        <taxon>Nocardiaceae</taxon>
        <taxon>Nocardia</taxon>
    </lineage>
</organism>
<dbReference type="EMBL" id="CP059399">
    <property type="protein sequence ID" value="QLY29164.1"/>
    <property type="molecule type" value="Genomic_DNA"/>
</dbReference>
<evidence type="ECO:0000313" key="2">
    <source>
        <dbReference type="Proteomes" id="UP000515512"/>
    </source>
</evidence>
<reference evidence="1 2" key="1">
    <citation type="submission" date="2020-07" db="EMBL/GenBank/DDBJ databases">
        <authorList>
            <person name="Zhuang K."/>
            <person name="Ran Y."/>
        </authorList>
    </citation>
    <scope>NUCLEOTIDE SEQUENCE [LARGE SCALE GENOMIC DNA]</scope>
    <source>
        <strain evidence="1 2">WCH-YHL-001</strain>
    </source>
</reference>
<dbReference type="InterPro" id="IPR009959">
    <property type="entry name" value="Cyclase_SnoaL-like"/>
</dbReference>
<accession>A0A7D6Z2E7</accession>
<dbReference type="GO" id="GO:0030638">
    <property type="term" value="P:polyketide metabolic process"/>
    <property type="evidence" value="ECO:0007669"/>
    <property type="project" value="InterPro"/>
</dbReference>
<dbReference type="InterPro" id="IPR032710">
    <property type="entry name" value="NTF2-like_dom_sf"/>
</dbReference>
<dbReference type="Gene3D" id="3.10.450.50">
    <property type="match status" value="1"/>
</dbReference>
<gene>
    <name evidence="1" type="ORF">H0264_28280</name>
</gene>
<dbReference type="KEGG" id="nhu:H0264_28280"/>
<dbReference type="Pfam" id="PF07366">
    <property type="entry name" value="SnoaL"/>
    <property type="match status" value="1"/>
</dbReference>
<dbReference type="RefSeq" id="WP_181580369.1">
    <property type="nucleotide sequence ID" value="NZ_CP059399.1"/>
</dbReference>
<evidence type="ECO:0000313" key="1">
    <source>
        <dbReference type="EMBL" id="QLY29164.1"/>
    </source>
</evidence>
<keyword evidence="2" id="KW-1185">Reference proteome</keyword>
<proteinExistence type="predicted"/>
<dbReference type="Proteomes" id="UP000515512">
    <property type="component" value="Chromosome"/>
</dbReference>
<dbReference type="SUPFAM" id="SSF54427">
    <property type="entry name" value="NTF2-like"/>
    <property type="match status" value="1"/>
</dbReference>
<sequence length="144" mass="15798">MIPTDAVNRAFWLPWLTLWNGDLDGAPRLIDDRFAVHVALLDGANARDIRGPAGLAEWISDVRAVFPDLRFTTQIGPIADDTFVVGRWHATGTYGGGFVGAQAPVGTRVAFAGVDILRIEDLRIAEQWLHVDVHDMLTQIGVHC</sequence>
<dbReference type="AlphaFoldDB" id="A0A7D6Z2E7"/>
<protein>
    <submittedName>
        <fullName evidence="1">Ester cyclase</fullName>
    </submittedName>
</protein>
<name>A0A7D6Z2E7_9NOCA</name>